<dbReference type="GO" id="GO:0005789">
    <property type="term" value="C:endoplasmic reticulum membrane"/>
    <property type="evidence" value="ECO:0007669"/>
    <property type="project" value="UniProtKB-SubCell"/>
</dbReference>
<keyword evidence="5 10" id="KW-1133">Transmembrane helix</keyword>
<dbReference type="InterPro" id="IPR045033">
    <property type="entry name" value="PILS1/3/4/5/7"/>
</dbReference>
<evidence type="ECO:0000256" key="6">
    <source>
        <dbReference type="ARBA" id="ARBA00023136"/>
    </source>
</evidence>
<protein>
    <submittedName>
        <fullName evidence="11">Uncharacterized protein</fullName>
    </submittedName>
</protein>
<organism evidence="11 12">
    <name type="scientific">Saponaria officinalis</name>
    <name type="common">Common soapwort</name>
    <name type="synonym">Lychnis saponaria</name>
    <dbReference type="NCBI Taxonomy" id="3572"/>
    <lineage>
        <taxon>Eukaryota</taxon>
        <taxon>Viridiplantae</taxon>
        <taxon>Streptophyta</taxon>
        <taxon>Embryophyta</taxon>
        <taxon>Tracheophyta</taxon>
        <taxon>Spermatophyta</taxon>
        <taxon>Magnoliopsida</taxon>
        <taxon>eudicotyledons</taxon>
        <taxon>Gunneridae</taxon>
        <taxon>Pentapetalae</taxon>
        <taxon>Caryophyllales</taxon>
        <taxon>Caryophyllaceae</taxon>
        <taxon>Caryophylleae</taxon>
        <taxon>Saponaria</taxon>
    </lineage>
</organism>
<comment type="function">
    <text evidence="8">Involved in cellular auxin homeostasis by regulating auxin metabolism. Regulates intracellular auxin accumulation at the endoplasmic reticulum and thus auxin availability for nuclear auxin signaling.</text>
</comment>
<feature type="transmembrane region" description="Helical" evidence="10">
    <location>
        <begin position="107"/>
        <end position="128"/>
    </location>
</feature>
<feature type="transmembrane region" description="Helical" evidence="10">
    <location>
        <begin position="424"/>
        <end position="445"/>
    </location>
</feature>
<evidence type="ECO:0000256" key="3">
    <source>
        <dbReference type="ARBA" id="ARBA00022692"/>
    </source>
</evidence>
<proteinExistence type="inferred from homology"/>
<feature type="transmembrane region" description="Helical" evidence="10">
    <location>
        <begin position="393"/>
        <end position="412"/>
    </location>
</feature>
<keyword evidence="4" id="KW-0256">Endoplasmic reticulum</keyword>
<feature type="transmembrane region" description="Helical" evidence="10">
    <location>
        <begin position="42"/>
        <end position="62"/>
    </location>
</feature>
<evidence type="ECO:0000256" key="5">
    <source>
        <dbReference type="ARBA" id="ARBA00022989"/>
    </source>
</evidence>
<comment type="subcellular location">
    <subcellularLocation>
        <location evidence="1">Endoplasmic reticulum membrane</location>
        <topology evidence="1">Multi-pass membrane protein</topology>
    </subcellularLocation>
</comment>
<evidence type="ECO:0000256" key="1">
    <source>
        <dbReference type="ARBA" id="ARBA00004477"/>
    </source>
</evidence>
<dbReference type="Proteomes" id="UP001443914">
    <property type="component" value="Unassembled WGS sequence"/>
</dbReference>
<evidence type="ECO:0000256" key="7">
    <source>
        <dbReference type="ARBA" id="ARBA00023294"/>
    </source>
</evidence>
<evidence type="ECO:0000256" key="10">
    <source>
        <dbReference type="SAM" id="Phobius"/>
    </source>
</evidence>
<dbReference type="GO" id="GO:0009734">
    <property type="term" value="P:auxin-activated signaling pathway"/>
    <property type="evidence" value="ECO:0007669"/>
    <property type="project" value="UniProtKB-KW"/>
</dbReference>
<dbReference type="Pfam" id="PF03547">
    <property type="entry name" value="Mem_trans"/>
    <property type="match status" value="1"/>
</dbReference>
<keyword evidence="12" id="KW-1185">Reference proteome</keyword>
<dbReference type="PANTHER" id="PTHR31651:SF33">
    <property type="entry name" value="PROTEIN PIN-LIKES 1"/>
    <property type="match status" value="1"/>
</dbReference>
<dbReference type="PANTHER" id="PTHR31651">
    <property type="match status" value="1"/>
</dbReference>
<evidence type="ECO:0000256" key="2">
    <source>
        <dbReference type="ARBA" id="ARBA00022448"/>
    </source>
</evidence>
<evidence type="ECO:0000256" key="9">
    <source>
        <dbReference type="ARBA" id="ARBA00025752"/>
    </source>
</evidence>
<dbReference type="GO" id="GO:0080162">
    <property type="term" value="P:endoplasmic reticulum to cytosol auxin transport"/>
    <property type="evidence" value="ECO:0007669"/>
    <property type="project" value="InterPro"/>
</dbReference>
<keyword evidence="3 10" id="KW-0812">Transmembrane</keyword>
<dbReference type="EMBL" id="JBDFQZ010000006">
    <property type="protein sequence ID" value="KAK9714035.1"/>
    <property type="molecule type" value="Genomic_DNA"/>
</dbReference>
<dbReference type="InterPro" id="IPR004776">
    <property type="entry name" value="Mem_transp_PIN-like"/>
</dbReference>
<feature type="transmembrane region" description="Helical" evidence="10">
    <location>
        <begin position="6"/>
        <end position="30"/>
    </location>
</feature>
<evidence type="ECO:0000256" key="8">
    <source>
        <dbReference type="ARBA" id="ARBA00025100"/>
    </source>
</evidence>
<feature type="transmembrane region" description="Helical" evidence="10">
    <location>
        <begin position="282"/>
        <end position="301"/>
    </location>
</feature>
<evidence type="ECO:0000313" key="12">
    <source>
        <dbReference type="Proteomes" id="UP001443914"/>
    </source>
</evidence>
<sequence>MGSIVELLLVASMPVLKFMLISALGIFLALKRIDILGPTARHHLNQMVFYVFGPALVCSYLAQTVTLESFLTMWFMPINILLTFVIGSALGWVLAKLTGAPKYIQGLVVSSCSAGNLGAMPIIIIPAICKQRGNPFGAENVCNKYGLAYASLSMAIGTVYIWLYIYNIVRISTKKEVETTDTNGCGNDMNLHGDVLLNIPENERLGSSEFTDASPVIQLTSHSSEEHDGKTSVDAAERIPSTHPKVAASKDHVLNPNKLKDATTFKISQGFRNTCKHINLKAVLAPSTIAAAVGFFIGMISPIRKLLFGDDAPLHVVGDTAFMIGDASIPSITLILGANLLKGLKKSKVKLTIILGIIVVRYIFLPLLGILIVKGAVRAGFVQPHDLLLQFVSLLQYALPPALTIGTITQLFGESETECAVIMLWTYAAAPVTFTLWSAFFLWLVSH</sequence>
<name>A0AAW1K9V1_SAPOF</name>
<dbReference type="AlphaFoldDB" id="A0AAW1K9V1"/>
<evidence type="ECO:0000256" key="4">
    <source>
        <dbReference type="ARBA" id="ARBA00022824"/>
    </source>
</evidence>
<keyword evidence="7" id="KW-0927">Auxin signaling pathway</keyword>
<gene>
    <name evidence="11" type="ORF">RND81_06G067300</name>
</gene>
<comment type="caution">
    <text evidence="11">The sequence shown here is derived from an EMBL/GenBank/DDBJ whole genome shotgun (WGS) entry which is preliminary data.</text>
</comment>
<accession>A0AAW1K9V1</accession>
<feature type="transmembrane region" description="Helical" evidence="10">
    <location>
        <begin position="148"/>
        <end position="166"/>
    </location>
</feature>
<keyword evidence="6 10" id="KW-0472">Membrane</keyword>
<reference evidence="11" key="1">
    <citation type="submission" date="2024-03" db="EMBL/GenBank/DDBJ databases">
        <title>WGS assembly of Saponaria officinalis var. Norfolk2.</title>
        <authorList>
            <person name="Jenkins J."/>
            <person name="Shu S."/>
            <person name="Grimwood J."/>
            <person name="Barry K."/>
            <person name="Goodstein D."/>
            <person name="Schmutz J."/>
            <person name="Leebens-Mack J."/>
            <person name="Osbourn A."/>
        </authorList>
    </citation>
    <scope>NUCLEOTIDE SEQUENCE [LARGE SCALE GENOMIC DNA]</scope>
    <source>
        <strain evidence="11">JIC</strain>
    </source>
</reference>
<feature type="transmembrane region" description="Helical" evidence="10">
    <location>
        <begin position="74"/>
        <end position="95"/>
    </location>
</feature>
<feature type="transmembrane region" description="Helical" evidence="10">
    <location>
        <begin position="353"/>
        <end position="373"/>
    </location>
</feature>
<keyword evidence="2" id="KW-0813">Transport</keyword>
<evidence type="ECO:0000313" key="11">
    <source>
        <dbReference type="EMBL" id="KAK9714035.1"/>
    </source>
</evidence>
<comment type="similarity">
    <text evidence="9">Belongs to the auxin efflux carrier (TC 2.A.69.2) family.</text>
</comment>
<feature type="transmembrane region" description="Helical" evidence="10">
    <location>
        <begin position="321"/>
        <end position="341"/>
    </location>
</feature>